<dbReference type="OrthoDB" id="359480at2157"/>
<name>A0A0U3CK54_9EURY</name>
<dbReference type="AlphaFoldDB" id="A0A0U3CK54"/>
<dbReference type="Pfam" id="PF11288">
    <property type="entry name" value="DUF3089"/>
    <property type="match status" value="1"/>
</dbReference>
<gene>
    <name evidence="1" type="ORF">sm9_1124</name>
</gene>
<dbReference type="EMBL" id="CP011266">
    <property type="protein sequence ID" value="ALT68908.1"/>
    <property type="molecule type" value="Genomic_DNA"/>
</dbReference>
<sequence length="330" mass="37684">MQNEKQNYKVTNLVGVPTDYSDENNWAILPENTDQDVDTFFIYPTVYNNPEPDAPKIVPVEDPMLRANVNDFYLDIPVLFEEMTNLYEPFYRQSNLSAFSGMTYDEIIEFQSREQRTDLYAALDYFFEYYNNGRPFILAGHSQGSLMIKIVLRDYFKEHSEYLNRMVAAYAIGFSITPDDLKANSALKFAEGPDDTGVIVSWNTEGPENKNEKNGVVLENAISINPLNWKRDNTYAPPSENIGDRIPIMEPGSDEVSEFKVHKPGLADAQIDLERGVVVCTTLAEGYIKSFTPETENIFGPASLHEHDYAAYWDNIRENVNTRINAFLDK</sequence>
<dbReference type="GeneID" id="26736088"/>
<protein>
    <recommendedName>
        <fullName evidence="3">DUF3089 domain-containing protein</fullName>
    </recommendedName>
</protein>
<evidence type="ECO:0000313" key="2">
    <source>
        <dbReference type="Proteomes" id="UP000067738"/>
    </source>
</evidence>
<keyword evidence="2" id="KW-1185">Reference proteome</keyword>
<dbReference type="InterPro" id="IPR029058">
    <property type="entry name" value="AB_hydrolase_fold"/>
</dbReference>
<dbReference type="InterPro" id="IPR021440">
    <property type="entry name" value="DUF3089"/>
</dbReference>
<dbReference type="KEGG" id="mmil:sm9_1124"/>
<proteinExistence type="predicted"/>
<dbReference type="SUPFAM" id="SSF53474">
    <property type="entry name" value="alpha/beta-Hydrolases"/>
    <property type="match status" value="1"/>
</dbReference>
<dbReference type="Proteomes" id="UP000067738">
    <property type="component" value="Chromosome"/>
</dbReference>
<dbReference type="RefSeq" id="WP_058739190.1">
    <property type="nucleotide sequence ID" value="NZ_CP011266.1"/>
</dbReference>
<accession>A0A0U3CK54</accession>
<organism evidence="1 2">
    <name type="scientific">Methanobrevibacter millerae</name>
    <dbReference type="NCBI Taxonomy" id="230361"/>
    <lineage>
        <taxon>Archaea</taxon>
        <taxon>Methanobacteriati</taxon>
        <taxon>Methanobacteriota</taxon>
        <taxon>Methanomada group</taxon>
        <taxon>Methanobacteria</taxon>
        <taxon>Methanobacteriales</taxon>
        <taxon>Methanobacteriaceae</taxon>
        <taxon>Methanobrevibacter</taxon>
    </lineage>
</organism>
<evidence type="ECO:0000313" key="1">
    <source>
        <dbReference type="EMBL" id="ALT68908.1"/>
    </source>
</evidence>
<reference evidence="1 2" key="1">
    <citation type="submission" date="2015-04" db="EMBL/GenBank/DDBJ databases">
        <title>The complete genome sequence of the rumen methanogen Methanobrevibacter millerae SM9.</title>
        <authorList>
            <person name="Leahy S.C."/>
            <person name="Kelly W.J."/>
            <person name="Pacheco D.M."/>
            <person name="Li D."/>
            <person name="Altermann E."/>
            <person name="Attwood G.T."/>
        </authorList>
    </citation>
    <scope>NUCLEOTIDE SEQUENCE [LARGE SCALE GENOMIC DNA]</scope>
    <source>
        <strain evidence="1 2">SM9</strain>
    </source>
</reference>
<dbReference type="PATRIC" id="fig|230361.4.peg.1160"/>
<evidence type="ECO:0008006" key="3">
    <source>
        <dbReference type="Google" id="ProtNLM"/>
    </source>
</evidence>